<comment type="function">
    <text evidence="2">tRNA nucleus export receptor which facilitates tRNA translocation across the nuclear pore complex. Involved in pre-tRNA splicing, probably by affecting the interaction of pre-tRNA with splicing endonuclease.</text>
</comment>
<keyword evidence="1" id="KW-0819">tRNA processing</keyword>
<gene>
    <name evidence="4" type="ORF">GcC1_027015</name>
</gene>
<reference evidence="4 5" key="1">
    <citation type="journal article" date="2018" name="BMC Genomics">
        <title>Comparative genome analyses reveal sequence features reflecting distinct modes of host-adaptation between dicot and monocot powdery mildew.</title>
        <authorList>
            <person name="Wu Y."/>
            <person name="Ma X."/>
            <person name="Pan Z."/>
            <person name="Kale S.D."/>
            <person name="Song Y."/>
            <person name="King H."/>
            <person name="Zhang Q."/>
            <person name="Presley C."/>
            <person name="Deng X."/>
            <person name="Wei C.I."/>
            <person name="Xiao S."/>
        </authorList>
    </citation>
    <scope>NUCLEOTIDE SEQUENCE [LARGE SCALE GENOMIC DNA]</scope>
    <source>
        <strain evidence="4">UCSC1</strain>
    </source>
</reference>
<dbReference type="InterPro" id="IPR058537">
    <property type="entry name" value="TPR_TNPO3_IPO13_4th"/>
</dbReference>
<dbReference type="Pfam" id="PF24140">
    <property type="entry name" value="TPR_TNPO3_IPO13_3rd"/>
    <property type="match status" value="1"/>
</dbReference>
<dbReference type="Pfam" id="PF24139">
    <property type="entry name" value="TPR_TNPO3_IPO13_4th"/>
    <property type="match status" value="1"/>
</dbReference>
<dbReference type="PANTHER" id="PTHR12363">
    <property type="entry name" value="TRANSPORTIN 3 AND IMPORTIN 13"/>
    <property type="match status" value="1"/>
</dbReference>
<dbReference type="EMBL" id="MCBR01002763">
    <property type="protein sequence ID" value="RKF81295.1"/>
    <property type="molecule type" value="Genomic_DNA"/>
</dbReference>
<accession>A0A420J3G5</accession>
<dbReference type="InterPro" id="IPR057941">
    <property type="entry name" value="TPR_TNPO3_IPO13_2nd"/>
</dbReference>
<dbReference type="GO" id="GO:0005634">
    <property type="term" value="C:nucleus"/>
    <property type="evidence" value="ECO:0007669"/>
    <property type="project" value="UniProtKB-ARBA"/>
</dbReference>
<dbReference type="Pfam" id="PF03810">
    <property type="entry name" value="IBN_N"/>
    <property type="match status" value="1"/>
</dbReference>
<evidence type="ECO:0000259" key="3">
    <source>
        <dbReference type="PROSITE" id="PS50166"/>
    </source>
</evidence>
<dbReference type="GO" id="GO:0008033">
    <property type="term" value="P:tRNA processing"/>
    <property type="evidence" value="ECO:0007669"/>
    <property type="project" value="UniProtKB-KW"/>
</dbReference>
<dbReference type="GO" id="GO:0006606">
    <property type="term" value="P:protein import into nucleus"/>
    <property type="evidence" value="ECO:0007669"/>
    <property type="project" value="TreeGrafter"/>
</dbReference>
<proteinExistence type="predicted"/>
<dbReference type="Proteomes" id="UP000285405">
    <property type="component" value="Unassembled WGS sequence"/>
</dbReference>
<evidence type="ECO:0000313" key="4">
    <source>
        <dbReference type="EMBL" id="RKF81295.1"/>
    </source>
</evidence>
<dbReference type="Gene3D" id="1.25.10.10">
    <property type="entry name" value="Leucine-rich Repeat Variant"/>
    <property type="match status" value="1"/>
</dbReference>
<dbReference type="GO" id="GO:0005737">
    <property type="term" value="C:cytoplasm"/>
    <property type="evidence" value="ECO:0007669"/>
    <property type="project" value="TreeGrafter"/>
</dbReference>
<dbReference type="PANTHER" id="PTHR12363:SF53">
    <property type="entry name" value="MRNA TRANSPORT REGULATOR MTR10"/>
    <property type="match status" value="1"/>
</dbReference>
<dbReference type="SUPFAM" id="SSF48371">
    <property type="entry name" value="ARM repeat"/>
    <property type="match status" value="1"/>
</dbReference>
<dbReference type="SMART" id="SM00913">
    <property type="entry name" value="IBN_N"/>
    <property type="match status" value="1"/>
</dbReference>
<evidence type="ECO:0000256" key="2">
    <source>
        <dbReference type="ARBA" id="ARBA00025147"/>
    </source>
</evidence>
<dbReference type="InterPro" id="IPR051345">
    <property type="entry name" value="Importin_beta-like_NTR"/>
</dbReference>
<evidence type="ECO:0000313" key="5">
    <source>
        <dbReference type="Proteomes" id="UP000285405"/>
    </source>
</evidence>
<dbReference type="InterPro" id="IPR057942">
    <property type="entry name" value="TPR_TNPO3_IPO13_3rd"/>
</dbReference>
<dbReference type="OrthoDB" id="435593at2759"/>
<dbReference type="GO" id="GO:0031267">
    <property type="term" value="F:small GTPase binding"/>
    <property type="evidence" value="ECO:0007669"/>
    <property type="project" value="InterPro"/>
</dbReference>
<organism evidence="4 5">
    <name type="scientific">Golovinomyces cichoracearum</name>
    <dbReference type="NCBI Taxonomy" id="62708"/>
    <lineage>
        <taxon>Eukaryota</taxon>
        <taxon>Fungi</taxon>
        <taxon>Dikarya</taxon>
        <taxon>Ascomycota</taxon>
        <taxon>Pezizomycotina</taxon>
        <taxon>Leotiomycetes</taxon>
        <taxon>Erysiphales</taxon>
        <taxon>Erysiphaceae</taxon>
        <taxon>Golovinomyces</taxon>
    </lineage>
</organism>
<comment type="caution">
    <text evidence="4">The sequence shown here is derived from an EMBL/GenBank/DDBJ whole genome shotgun (WGS) entry which is preliminary data.</text>
</comment>
<dbReference type="Pfam" id="PF08389">
    <property type="entry name" value="Xpo1"/>
    <property type="match status" value="2"/>
</dbReference>
<dbReference type="InterPro" id="IPR016024">
    <property type="entry name" value="ARM-type_fold"/>
</dbReference>
<dbReference type="InterPro" id="IPR011989">
    <property type="entry name" value="ARM-like"/>
</dbReference>
<protein>
    <submittedName>
        <fullName evidence="4">Uncharacterized protein C11G11.07</fullName>
    </submittedName>
</protein>
<dbReference type="AlphaFoldDB" id="A0A420J3G5"/>
<sequence>MSSTTDSPAALLPLLTAMKTMRDGIREHKIAAHQYLENFQKSTEAWQLSIDILKSQAEPEVKLFAATTLRGKGKLTNQITYDINQISSEALPSLRDQILELLKSYMIAARPIRVQLCVCMATLAIQMTSWDNVLPTIVSALGNDENSHVCILDFLKVLPEEVNEGRKINLTVRRRIFEHQESVFTAQPVAEVSISNFSNASHQEDELKQRTTELLSKNTSSVAQLLVNYAQSTVEASHNPHLINVITAWLCEIPVSDVVNSPLLDLIFAALQAAPAFEAATDCLCVIFRETRDVDEYLPTIQVLLSRVVALRPLIKQAEDQGDVEAFKGLTRIFTEAGEAWVILIAREPSVFRPIVETILECCARDLERDVIAFTFGFWYELKLYLTLERYIEARMIYLDVYTQLFDIMLKQLEYPTPESNNEVDLFDGDREAEEKFREFRHQMGDVLKDCCEIMGVTECLTKVLERMKAWMNTYGNQVSENSVPCWQKLEAPLFSMRAMGRMVDRDEDIILPQIMPILVQIRFHEKLRFATIMVLGRYTEWTSNHPQLLEPQFSYIVSSFETESKEIVRAAAMSMKFFCSDCKHLLGDQVLNLQQFFEQTLPKLPSISQEELTEGVASVVAVQPPDQIFSLLKIYCGPLLGKLMSLANQATNYDEKLAIADHIQLITIFIQIVTPQVAPEQENPAVKYCQEIFPILTAILKTFIDFSPICERISRNWRNMIISYRLAAAPLLPQMANELAHGFSVSKQGCFLWTTSAILREFSEDRENIDIQTIDAIYQFFETQSTNMLQMMSDLPPKDLPDVIEDFYRLLADALLYYPQRLIRSSLFPPIFQAAIAALTLEQRDPLSATLHYIRDVIAYGGENPPSSINRLNPPYFKEIIASVIIANGQQLIKQILAGMMITFPDDCFSDGSGTLLGLFQILPQQTTDWVDKTIRMLSPGTVSESEVNRLMDGIKEKIALGPDNLNKIRSQLQDFTNSYRRRHVAPRDGLEFFEAERFRFKS</sequence>
<dbReference type="InterPro" id="IPR013598">
    <property type="entry name" value="Exportin-1/Importin-b-like"/>
</dbReference>
<dbReference type="Pfam" id="PF24138">
    <property type="entry name" value="TPR_TNPO3_IPO13_2nd"/>
    <property type="match status" value="1"/>
</dbReference>
<dbReference type="InterPro" id="IPR001494">
    <property type="entry name" value="Importin-beta_N"/>
</dbReference>
<name>A0A420J3G5_9PEZI</name>
<dbReference type="PROSITE" id="PS50166">
    <property type="entry name" value="IMPORTIN_B_NT"/>
    <property type="match status" value="1"/>
</dbReference>
<feature type="domain" description="Importin N-terminal" evidence="3">
    <location>
        <begin position="32"/>
        <end position="104"/>
    </location>
</feature>
<evidence type="ECO:0000256" key="1">
    <source>
        <dbReference type="ARBA" id="ARBA00022694"/>
    </source>
</evidence>